<evidence type="ECO:0000259" key="9">
    <source>
        <dbReference type="PROSITE" id="PS50164"/>
    </source>
</evidence>
<evidence type="ECO:0000313" key="12">
    <source>
        <dbReference type="Proteomes" id="UP000190460"/>
    </source>
</evidence>
<keyword evidence="6 7" id="KW-0742">SOS response</keyword>
<keyword evidence="2 7" id="KW-0227">DNA damage</keyword>
<dbReference type="PROSITE" id="PS50151">
    <property type="entry name" value="UVR"/>
    <property type="match status" value="1"/>
</dbReference>
<dbReference type="GO" id="GO:0003677">
    <property type="term" value="F:DNA binding"/>
    <property type="evidence" value="ECO:0007669"/>
    <property type="project" value="UniProtKB-UniRule"/>
</dbReference>
<comment type="function">
    <text evidence="7">The UvrABC repair system catalyzes the recognition and processing of DNA lesions. UvrC both incises the 5' and 3' sides of the lesion. The N-terminal half is responsible for the 3' incision and the C-terminal half is responsible for the 5' incision.</text>
</comment>
<protein>
    <recommendedName>
        <fullName evidence="7">UvrABC system protein C</fullName>
        <shortName evidence="7">Protein UvrC</shortName>
    </recommendedName>
    <alternativeName>
        <fullName evidence="7">Excinuclease ABC subunit C</fullName>
    </alternativeName>
</protein>
<dbReference type="FunFam" id="3.30.420.340:FF:000001">
    <property type="entry name" value="UvrABC system protein C"/>
    <property type="match status" value="1"/>
</dbReference>
<dbReference type="InterPro" id="IPR047296">
    <property type="entry name" value="GIY-YIG_UvrC_Cho"/>
</dbReference>
<evidence type="ECO:0000256" key="5">
    <source>
        <dbReference type="ARBA" id="ARBA00023204"/>
    </source>
</evidence>
<dbReference type="Pfam" id="PF22920">
    <property type="entry name" value="UvrC_RNaseH"/>
    <property type="match status" value="1"/>
</dbReference>
<dbReference type="GO" id="GO:0006289">
    <property type="term" value="P:nucleotide-excision repair"/>
    <property type="evidence" value="ECO:0007669"/>
    <property type="project" value="UniProtKB-UniRule"/>
</dbReference>
<dbReference type="InterPro" id="IPR050066">
    <property type="entry name" value="UvrABC_protein_C"/>
</dbReference>
<dbReference type="GO" id="GO:0009380">
    <property type="term" value="C:excinuclease repair complex"/>
    <property type="evidence" value="ECO:0007669"/>
    <property type="project" value="InterPro"/>
</dbReference>
<keyword evidence="12" id="KW-1185">Reference proteome</keyword>
<evidence type="ECO:0000256" key="6">
    <source>
        <dbReference type="ARBA" id="ARBA00023236"/>
    </source>
</evidence>
<sequence>MIKLELSIARINFLKTIKPDSFPFLAYLWQNSHMQTPSAFDPQDFLNTVPHKPGVYRMLGKNEEILYVGKAKDLKNRVASYFRSKVANARIHAMVQQIQRVEVTITRTEAEALLLESNLIKQHSPHYNIRLKDGKGYPYIYISKHEYPRIQFYRGSRKEPGQYFGPYPSSGAVSQTLYLMKRLFKARQCEDSYFANRSRPCLEYQIKRCSAPCVGLIAQDEYADSIRHAVQFLQGHTQTAIDELVVKMEQSAAALNFEKAAEQRDLIESLRHISQQQYVTGTSGNVDVVAIATEAGLASVQVFTIRHGHNLGNRNFFPELPDDEIKTDEILASFLAQYYLNHEVPGEVLVSELPAEQAVLEDMLTLKQERKVVIRQPQRGERTKWVEMAARNAEQSLHMQLASKAGMRQRLFALQAALGLATPPARMECFDISHTMGEATVASCVVFGMEGPVKAEYRRYNIKGIQAGDDYAAMHQALTRRFRRGTEQEGKLPDILFIDGGSGQVAQALKVLESLAISKLTVVGVAKGEGRKPGLETLIIENNTQRLNLPEHSPALHLVQQIRDEAHRFAITGHRARRQKARTQSALEEIVGLGAKRRQLLLKQFGGLRAIERASVEELTKVPSISLALAQKIYDKFNGDR</sequence>
<dbReference type="AlphaFoldDB" id="A0A1T4WMQ2"/>
<feature type="domain" description="UvrC family homology region profile" evidence="10">
    <location>
        <begin position="288"/>
        <end position="512"/>
    </location>
</feature>
<dbReference type="InterPro" id="IPR004791">
    <property type="entry name" value="UvrC"/>
</dbReference>
<dbReference type="InterPro" id="IPR035901">
    <property type="entry name" value="GIY-YIG_endonuc_sf"/>
</dbReference>
<reference evidence="11 12" key="1">
    <citation type="submission" date="2017-02" db="EMBL/GenBank/DDBJ databases">
        <authorList>
            <person name="Peterson S.W."/>
        </authorList>
    </citation>
    <scope>NUCLEOTIDE SEQUENCE [LARGE SCALE GENOMIC DNA]</scope>
    <source>
        <strain evidence="11 12">ATCC 49788</strain>
    </source>
</reference>
<dbReference type="CDD" id="cd10434">
    <property type="entry name" value="GIY-YIG_UvrC_Cho"/>
    <property type="match status" value="1"/>
</dbReference>
<dbReference type="EMBL" id="FUYB01000007">
    <property type="protein sequence ID" value="SKA78168.1"/>
    <property type="molecule type" value="Genomic_DNA"/>
</dbReference>
<keyword evidence="4 7" id="KW-0267">Excision nuclease</keyword>
<dbReference type="InterPro" id="IPR010994">
    <property type="entry name" value="RuvA_2-like"/>
</dbReference>
<dbReference type="Pfam" id="PF08459">
    <property type="entry name" value="UvrC_RNaseH_dom"/>
    <property type="match status" value="1"/>
</dbReference>
<dbReference type="STRING" id="92487.SAMN02745130_01836"/>
<evidence type="ECO:0000313" key="11">
    <source>
        <dbReference type="EMBL" id="SKA78168.1"/>
    </source>
</evidence>
<keyword evidence="5 7" id="KW-0234">DNA repair</keyword>
<dbReference type="GO" id="GO:0005737">
    <property type="term" value="C:cytoplasm"/>
    <property type="evidence" value="ECO:0007669"/>
    <property type="project" value="UniProtKB-SubCell"/>
</dbReference>
<evidence type="ECO:0000256" key="3">
    <source>
        <dbReference type="ARBA" id="ARBA00022769"/>
    </source>
</evidence>
<dbReference type="SUPFAM" id="SSF46600">
    <property type="entry name" value="C-terminal UvrC-binding domain of UvrB"/>
    <property type="match status" value="1"/>
</dbReference>
<dbReference type="GO" id="GO:0009432">
    <property type="term" value="P:SOS response"/>
    <property type="evidence" value="ECO:0007669"/>
    <property type="project" value="UniProtKB-UniRule"/>
</dbReference>
<comment type="subunit">
    <text evidence="7">Interacts with UvrB in an incision complex.</text>
</comment>
<organism evidence="11 12">
    <name type="scientific">Thiothrix eikelboomii</name>
    <dbReference type="NCBI Taxonomy" id="92487"/>
    <lineage>
        <taxon>Bacteria</taxon>
        <taxon>Pseudomonadati</taxon>
        <taxon>Pseudomonadota</taxon>
        <taxon>Gammaproteobacteria</taxon>
        <taxon>Thiotrichales</taxon>
        <taxon>Thiotrichaceae</taxon>
        <taxon>Thiothrix</taxon>
    </lineage>
</organism>
<evidence type="ECO:0000256" key="1">
    <source>
        <dbReference type="ARBA" id="ARBA00022490"/>
    </source>
</evidence>
<dbReference type="Proteomes" id="UP000190460">
    <property type="component" value="Unassembled WGS sequence"/>
</dbReference>
<dbReference type="PANTHER" id="PTHR30562">
    <property type="entry name" value="UVRC/OXIDOREDUCTASE"/>
    <property type="match status" value="1"/>
</dbReference>
<name>A0A1T4WMQ2_9GAMM</name>
<evidence type="ECO:0000256" key="7">
    <source>
        <dbReference type="HAMAP-Rule" id="MF_00203"/>
    </source>
</evidence>
<dbReference type="SUPFAM" id="SSF47781">
    <property type="entry name" value="RuvA domain 2-like"/>
    <property type="match status" value="1"/>
</dbReference>
<evidence type="ECO:0000259" key="10">
    <source>
        <dbReference type="PROSITE" id="PS50165"/>
    </source>
</evidence>
<proteinExistence type="inferred from homology"/>
<dbReference type="Gene3D" id="3.40.1440.10">
    <property type="entry name" value="GIY-YIG endonuclease"/>
    <property type="match status" value="1"/>
</dbReference>
<evidence type="ECO:0000256" key="4">
    <source>
        <dbReference type="ARBA" id="ARBA00022881"/>
    </source>
</evidence>
<dbReference type="FunFam" id="3.40.1440.10:FF:000001">
    <property type="entry name" value="UvrABC system protein C"/>
    <property type="match status" value="1"/>
</dbReference>
<dbReference type="HAMAP" id="MF_00203">
    <property type="entry name" value="UvrC"/>
    <property type="match status" value="1"/>
</dbReference>
<dbReference type="Pfam" id="PF01541">
    <property type="entry name" value="GIY-YIG"/>
    <property type="match status" value="1"/>
</dbReference>
<evidence type="ECO:0000256" key="2">
    <source>
        <dbReference type="ARBA" id="ARBA00022763"/>
    </source>
</evidence>
<dbReference type="NCBIfam" id="TIGR00194">
    <property type="entry name" value="uvrC"/>
    <property type="match status" value="1"/>
</dbReference>
<comment type="similarity">
    <text evidence="7">Belongs to the UvrC family.</text>
</comment>
<evidence type="ECO:0000259" key="8">
    <source>
        <dbReference type="PROSITE" id="PS50151"/>
    </source>
</evidence>
<dbReference type="SMART" id="SM00465">
    <property type="entry name" value="GIYc"/>
    <property type="match status" value="1"/>
</dbReference>
<dbReference type="PANTHER" id="PTHR30562:SF1">
    <property type="entry name" value="UVRABC SYSTEM PROTEIN C"/>
    <property type="match status" value="1"/>
</dbReference>
<dbReference type="NCBIfam" id="NF001824">
    <property type="entry name" value="PRK00558.1-5"/>
    <property type="match status" value="1"/>
</dbReference>
<dbReference type="GO" id="GO:0009381">
    <property type="term" value="F:excinuclease ABC activity"/>
    <property type="evidence" value="ECO:0007669"/>
    <property type="project" value="UniProtKB-UniRule"/>
</dbReference>
<accession>A0A1T4WMQ2</accession>
<dbReference type="InterPro" id="IPR000305">
    <property type="entry name" value="GIY-YIG_endonuc"/>
</dbReference>
<dbReference type="InterPro" id="IPR001943">
    <property type="entry name" value="UVR_dom"/>
</dbReference>
<feature type="domain" description="GIY-YIG" evidence="9">
    <location>
        <begin position="51"/>
        <end position="129"/>
    </location>
</feature>
<dbReference type="Gene3D" id="4.10.860.10">
    <property type="entry name" value="UVR domain"/>
    <property type="match status" value="1"/>
</dbReference>
<keyword evidence="3 7" id="KW-0228">DNA excision</keyword>
<dbReference type="Gene3D" id="3.30.420.340">
    <property type="entry name" value="UvrC, RNAse H endonuclease domain"/>
    <property type="match status" value="1"/>
</dbReference>
<dbReference type="Pfam" id="PF02151">
    <property type="entry name" value="UVR"/>
    <property type="match status" value="1"/>
</dbReference>
<dbReference type="PROSITE" id="PS50164">
    <property type="entry name" value="GIY_YIG"/>
    <property type="match status" value="1"/>
</dbReference>
<keyword evidence="1 7" id="KW-0963">Cytoplasm</keyword>
<dbReference type="SUPFAM" id="SSF82771">
    <property type="entry name" value="GIY-YIG endonuclease"/>
    <property type="match status" value="1"/>
</dbReference>
<dbReference type="Gene3D" id="1.10.150.20">
    <property type="entry name" value="5' to 3' exonuclease, C-terminal subdomain"/>
    <property type="match status" value="1"/>
</dbReference>
<dbReference type="InterPro" id="IPR038476">
    <property type="entry name" value="UvrC_RNase_H_dom_sf"/>
</dbReference>
<dbReference type="PROSITE" id="PS50165">
    <property type="entry name" value="UVRC"/>
    <property type="match status" value="1"/>
</dbReference>
<dbReference type="InterPro" id="IPR001162">
    <property type="entry name" value="UvrC_RNase_H_dom"/>
</dbReference>
<dbReference type="Pfam" id="PF14520">
    <property type="entry name" value="HHH_5"/>
    <property type="match status" value="1"/>
</dbReference>
<comment type="subcellular location">
    <subcellularLocation>
        <location evidence="7">Cytoplasm</location>
    </subcellularLocation>
</comment>
<dbReference type="InterPro" id="IPR036876">
    <property type="entry name" value="UVR_dom_sf"/>
</dbReference>
<feature type="domain" description="UVR" evidence="8">
    <location>
        <begin position="238"/>
        <end position="273"/>
    </location>
</feature>
<gene>
    <name evidence="7" type="primary">uvrC</name>
    <name evidence="11" type="ORF">SAMN02745130_01836</name>
</gene>